<comment type="caution">
    <text evidence="1">The sequence shown here is derived from an EMBL/GenBank/DDBJ whole genome shotgun (WGS) entry which is preliminary data.</text>
</comment>
<dbReference type="EMBL" id="CM039437">
    <property type="protein sequence ID" value="KAI4307895.1"/>
    <property type="molecule type" value="Genomic_DNA"/>
</dbReference>
<evidence type="ECO:0000313" key="1">
    <source>
        <dbReference type="EMBL" id="KAI4307895.1"/>
    </source>
</evidence>
<sequence length="682" mass="76239">MSFAFSHNPQMDPETWFLLKPIFLHGLSGFLHLVLFMSFLVFRARSKITVSSRDGSEEKSQNTLYKKAQSYSVGFSSFNHILCLFNYFYCYKSGWLDEKLATLLDLAAKTAAWGVVCVYLHAGFFNSSERRFPFLFKVWCFLNHISSCYCFAVNIILHEKYDSLPIQYLISDVVSAAVGLLFYYQGFLGKNEVENRTFEEPLLHGNTNVSKASESSKSEGDETVSPYSTAGIFSLLSYSWIGPLIAVGNKKILDLEDVPLLASSDSALEVFPNFRNKIEVDCGIISRVNTLKLAKSVILSVSKEILLTATCAIVSALASYVGPYLIDTFVKYLNGRRKFENEGYFLVSAFFFAKLIESMAQRQWFFSLRQAGIRIQALLVAIIYGKGLTLSSQSKQGQTSGEIINFVTVDAERVGDSIWYIHDLWMIVLQVSLASFILYRNLGLASIAALVSTVAVMLANVPLGKLQENFQEKLMKSKDERMKATSEVLRNMSILKLQGWEMKFLSKIIDLRKIEQGWLRRFVYTQAMTSFVFWATPAFVSMVTFGTCMLMGIPLESGKILSALATFRILQEPIYNLPDTISMISQAKVSLERITSFLQLDELQLGAVERLPRGSSDMAIEVVDGNFSWDLSSSDTTLKNINLKVFQGMKVAVCGTVGSGKSSLLSCILGEVPKISGVLKVC</sequence>
<keyword evidence="2" id="KW-1185">Reference proteome</keyword>
<protein>
    <submittedName>
        <fullName evidence="1">Uncharacterized protein</fullName>
    </submittedName>
</protein>
<organism evidence="1 2">
    <name type="scientific">Bauhinia variegata</name>
    <name type="common">Purple orchid tree</name>
    <name type="synonym">Phanera variegata</name>
    <dbReference type="NCBI Taxonomy" id="167791"/>
    <lineage>
        <taxon>Eukaryota</taxon>
        <taxon>Viridiplantae</taxon>
        <taxon>Streptophyta</taxon>
        <taxon>Embryophyta</taxon>
        <taxon>Tracheophyta</taxon>
        <taxon>Spermatophyta</taxon>
        <taxon>Magnoliopsida</taxon>
        <taxon>eudicotyledons</taxon>
        <taxon>Gunneridae</taxon>
        <taxon>Pentapetalae</taxon>
        <taxon>rosids</taxon>
        <taxon>fabids</taxon>
        <taxon>Fabales</taxon>
        <taxon>Fabaceae</taxon>
        <taxon>Cercidoideae</taxon>
        <taxon>Cercideae</taxon>
        <taxon>Bauhiniinae</taxon>
        <taxon>Bauhinia</taxon>
    </lineage>
</organism>
<evidence type="ECO:0000313" key="2">
    <source>
        <dbReference type="Proteomes" id="UP000828941"/>
    </source>
</evidence>
<gene>
    <name evidence="1" type="ORF">L6164_031022</name>
</gene>
<name>A0ACB9LE70_BAUVA</name>
<proteinExistence type="predicted"/>
<reference evidence="1 2" key="1">
    <citation type="journal article" date="2022" name="DNA Res.">
        <title>Chromosomal-level genome assembly of the orchid tree Bauhinia variegata (Leguminosae; Cercidoideae) supports the allotetraploid origin hypothesis of Bauhinia.</title>
        <authorList>
            <person name="Zhong Y."/>
            <person name="Chen Y."/>
            <person name="Zheng D."/>
            <person name="Pang J."/>
            <person name="Liu Y."/>
            <person name="Luo S."/>
            <person name="Meng S."/>
            <person name="Qian L."/>
            <person name="Wei D."/>
            <person name="Dai S."/>
            <person name="Zhou R."/>
        </authorList>
    </citation>
    <scope>NUCLEOTIDE SEQUENCE [LARGE SCALE GENOMIC DNA]</scope>
    <source>
        <strain evidence="1">BV-YZ2020</strain>
    </source>
</reference>
<dbReference type="Proteomes" id="UP000828941">
    <property type="component" value="Chromosome 12"/>
</dbReference>
<accession>A0ACB9LE70</accession>